<dbReference type="CDD" id="cd00093">
    <property type="entry name" value="HTH_XRE"/>
    <property type="match status" value="1"/>
</dbReference>
<proteinExistence type="predicted"/>
<evidence type="ECO:0000313" key="1">
    <source>
        <dbReference type="EMBL" id="BCX31295.1"/>
    </source>
</evidence>
<keyword evidence="2" id="KW-1185">Reference proteome</keyword>
<reference evidence="1 2" key="1">
    <citation type="submission" date="2021-05" db="EMBL/GenBank/DDBJ databases">
        <title>Complete Genome Sequence of Latilactobacillus sp. Strain WDN19, a High D-Aspartate-producing Lactic Acid Bacterium Isolated from a Japanese Pickle.</title>
        <authorList>
            <person name="Kajitani K."/>
            <person name="Takahashi S."/>
        </authorList>
    </citation>
    <scope>NUCLEOTIDE SEQUENCE [LARGE SCALE GENOMIC DNA]</scope>
    <source>
        <strain evidence="1 2">WDN19</strain>
    </source>
</reference>
<evidence type="ECO:0008006" key="3">
    <source>
        <dbReference type="Google" id="ProtNLM"/>
    </source>
</evidence>
<organism evidence="1 2">
    <name type="scientific">Latilactobacillus curvatus</name>
    <name type="common">Lactobacillus curvatus</name>
    <dbReference type="NCBI Taxonomy" id="28038"/>
    <lineage>
        <taxon>Bacteria</taxon>
        <taxon>Bacillati</taxon>
        <taxon>Bacillota</taxon>
        <taxon>Bacilli</taxon>
        <taxon>Lactobacillales</taxon>
        <taxon>Lactobacillaceae</taxon>
        <taxon>Latilactobacillus</taxon>
    </lineage>
</organism>
<dbReference type="InterPro" id="IPR001387">
    <property type="entry name" value="Cro/C1-type_HTH"/>
</dbReference>
<accession>A0ABN6GKA5</accession>
<dbReference type="Proteomes" id="UP000825100">
    <property type="component" value="Chromosome"/>
</dbReference>
<dbReference type="EMBL" id="AP024685">
    <property type="protein sequence ID" value="BCX31295.1"/>
    <property type="molecule type" value="Genomic_DNA"/>
</dbReference>
<evidence type="ECO:0000313" key="2">
    <source>
        <dbReference type="Proteomes" id="UP000825100"/>
    </source>
</evidence>
<name>A0ABN6GKA5_LATCU</name>
<protein>
    <recommendedName>
        <fullName evidence="3">XRE family transcriptional regulator</fullName>
    </recommendedName>
</protein>
<sequence length="183" mass="20506">MGNVVIVRTARDFNQLPKTMKLNHKTVRQLAKDVGYTDGMISKIKHGAAPMQFENVQAMLEAMPKDNQFLAIEVANKFVGITTPVIDGDGIIKEPLSMAIKAMPELTEALSSIQNSLDEMTIPEDRLKPENFEDPGKLVNECFDAVLYLTNLIAYVCKTFGFSMQDTLKKRVKKWIMEGIVKP</sequence>
<dbReference type="RefSeq" id="WP_237023253.1">
    <property type="nucleotide sequence ID" value="NZ_AP024685.1"/>
</dbReference>
<gene>
    <name evidence="1" type="ORF">LTWDN19_18620</name>
</gene>